<dbReference type="Proteomes" id="UP000606494">
    <property type="component" value="Unassembled WGS sequence"/>
</dbReference>
<dbReference type="InterPro" id="IPR007345">
    <property type="entry name" value="Polysacch_pyruvyl_Trfase"/>
</dbReference>
<name>A0ABR7Y8Y3_9SPHI</name>
<protein>
    <submittedName>
        <fullName evidence="2">Polysaccharide pyruvyl transferase family protein</fullName>
    </submittedName>
</protein>
<accession>A0ABR7Y8Y3</accession>
<comment type="caution">
    <text evidence="2">The sequence shown here is derived from an EMBL/GenBank/DDBJ whole genome shotgun (WGS) entry which is preliminary data.</text>
</comment>
<dbReference type="EMBL" id="JACNYK010000008">
    <property type="protein sequence ID" value="MBD1427775.1"/>
    <property type="molecule type" value="Genomic_DNA"/>
</dbReference>
<organism evidence="2 3">
    <name type="scientific">Sphingobacterium arenae</name>
    <dbReference type="NCBI Taxonomy" id="1280598"/>
    <lineage>
        <taxon>Bacteria</taxon>
        <taxon>Pseudomonadati</taxon>
        <taxon>Bacteroidota</taxon>
        <taxon>Sphingobacteriia</taxon>
        <taxon>Sphingobacteriales</taxon>
        <taxon>Sphingobacteriaceae</taxon>
        <taxon>Sphingobacterium</taxon>
    </lineage>
</organism>
<dbReference type="GO" id="GO:0016740">
    <property type="term" value="F:transferase activity"/>
    <property type="evidence" value="ECO:0007669"/>
    <property type="project" value="UniProtKB-KW"/>
</dbReference>
<keyword evidence="2" id="KW-0808">Transferase</keyword>
<evidence type="ECO:0000259" key="1">
    <source>
        <dbReference type="Pfam" id="PF04230"/>
    </source>
</evidence>
<feature type="domain" description="Polysaccharide pyruvyl transferase" evidence="1">
    <location>
        <begin position="19"/>
        <end position="323"/>
    </location>
</feature>
<gene>
    <name evidence="2" type="ORF">H8B17_19520</name>
</gene>
<evidence type="ECO:0000313" key="3">
    <source>
        <dbReference type="Proteomes" id="UP000606494"/>
    </source>
</evidence>
<sequence length="391" mass="44985">MSMEKKIGCVIAYNEGHNNYGTALVGYSLVKKISDLGYDCEIINYKKKLSIKQKIAFVINAIRVGEAKEIYHRFTAKKIEQKYPHYAKGIAERTKAVNEYKSKKLIPLFREHIGYQNLNEGSKKYKAVVVGSDQVWTPMSLPNKFFNLLFVDDNIPKIAYAASFGVSEIPAFQHKATGKYLDRFSSIGVREQQGKIIVDTLSNKVARVVADPTLLLSREEWETEIADARPKEKDPYIFCYFLGDNQESRSAVNSLKQKTGYKIITIRHMDEYVAEDESFGNEAPYFVDPNDFVKYISNATYVCTDSFHCTIFSIIFHRQFMTFYRFANASKTSRNSRIDSLFDVLKIERERIFNGDICSVIDNKIDYYAVEIKLNEIRNDSLNYLSNALRV</sequence>
<dbReference type="Pfam" id="PF04230">
    <property type="entry name" value="PS_pyruv_trans"/>
    <property type="match status" value="1"/>
</dbReference>
<proteinExistence type="predicted"/>
<evidence type="ECO:0000313" key="2">
    <source>
        <dbReference type="EMBL" id="MBD1427775.1"/>
    </source>
</evidence>
<reference evidence="2 3" key="1">
    <citation type="submission" date="2020-08" db="EMBL/GenBank/DDBJ databases">
        <title>Sphingobacterium sp. DN00404 isolated from aquaculture water.</title>
        <authorList>
            <person name="Zhang M."/>
        </authorList>
    </citation>
    <scope>NUCLEOTIDE SEQUENCE [LARGE SCALE GENOMIC DNA]</scope>
    <source>
        <strain evidence="2 3">KCTC 32294</strain>
    </source>
</reference>
<keyword evidence="3" id="KW-1185">Reference proteome</keyword>